<dbReference type="AlphaFoldDB" id="A0A418MF91"/>
<comment type="caution">
    <text evidence="2">The sequence shown here is derived from an EMBL/GenBank/DDBJ whole genome shotgun (WGS) entry which is preliminary data.</text>
</comment>
<dbReference type="RefSeq" id="WP_119667307.1">
    <property type="nucleotide sequence ID" value="NZ_QXED01000002.1"/>
</dbReference>
<proteinExistence type="predicted"/>
<dbReference type="InterPro" id="IPR029030">
    <property type="entry name" value="Caspase-like_dom_sf"/>
</dbReference>
<feature type="domain" description="Peptidase C14 caspase" evidence="1">
    <location>
        <begin position="36"/>
        <end position="242"/>
    </location>
</feature>
<name>A0A418MF91_9BACT</name>
<dbReference type="GO" id="GO:0006508">
    <property type="term" value="P:proteolysis"/>
    <property type="evidence" value="ECO:0007669"/>
    <property type="project" value="InterPro"/>
</dbReference>
<evidence type="ECO:0000313" key="2">
    <source>
        <dbReference type="EMBL" id="RIV25425.1"/>
    </source>
</evidence>
<reference evidence="2 3" key="1">
    <citation type="submission" date="2018-08" db="EMBL/GenBank/DDBJ databases">
        <title>Fibrisoma montanum sp. nov., isolated from Danxia mountain soil.</title>
        <authorList>
            <person name="Huang Y."/>
        </authorList>
    </citation>
    <scope>NUCLEOTIDE SEQUENCE [LARGE SCALE GENOMIC DNA]</scope>
    <source>
        <strain evidence="2 3">HYT19</strain>
    </source>
</reference>
<dbReference type="EMBL" id="QXED01000002">
    <property type="protein sequence ID" value="RIV25425.1"/>
    <property type="molecule type" value="Genomic_DNA"/>
</dbReference>
<sequence length="264" mass="29712">MKRLLTCLFLLISLHGYSQKIHLFFLADPEDSRGVKDRTEMENFWRYVGPYLDYPVTTQTAYSRRELLAKLRATPILAGKDIVVFYFSGRGEAASDRVWPIMKLKSGDETPSRDVMEIVRPRKAHLTLVIADCDNQPEPVYVARLIPRPHPPALRESSQKFFLGNAECKKMFIKIASASVGQRAMRDKNGNSVFLGAFLAAMKEQMAEPDPRWGLNRLANTVKSSLIDKVITQSNGMQKPRFAVDCPADVDDDEGDVASDTSQN</sequence>
<dbReference type="InterPro" id="IPR011600">
    <property type="entry name" value="Pept_C14_caspase"/>
</dbReference>
<gene>
    <name evidence="2" type="ORF">DYU11_09000</name>
</gene>
<dbReference type="Proteomes" id="UP000283523">
    <property type="component" value="Unassembled WGS sequence"/>
</dbReference>
<dbReference type="OrthoDB" id="9826061at2"/>
<dbReference type="Pfam" id="PF00656">
    <property type="entry name" value="Peptidase_C14"/>
    <property type="match status" value="1"/>
</dbReference>
<evidence type="ECO:0000313" key="3">
    <source>
        <dbReference type="Proteomes" id="UP000283523"/>
    </source>
</evidence>
<accession>A0A418MF91</accession>
<organism evidence="2 3">
    <name type="scientific">Fibrisoma montanum</name>
    <dbReference type="NCBI Taxonomy" id="2305895"/>
    <lineage>
        <taxon>Bacteria</taxon>
        <taxon>Pseudomonadati</taxon>
        <taxon>Bacteroidota</taxon>
        <taxon>Cytophagia</taxon>
        <taxon>Cytophagales</taxon>
        <taxon>Spirosomataceae</taxon>
        <taxon>Fibrisoma</taxon>
    </lineage>
</organism>
<evidence type="ECO:0000259" key="1">
    <source>
        <dbReference type="Pfam" id="PF00656"/>
    </source>
</evidence>
<protein>
    <submittedName>
        <fullName evidence="2">Caspase family protein</fullName>
    </submittedName>
</protein>
<keyword evidence="3" id="KW-1185">Reference proteome</keyword>
<dbReference type="GO" id="GO:0004197">
    <property type="term" value="F:cysteine-type endopeptidase activity"/>
    <property type="evidence" value="ECO:0007669"/>
    <property type="project" value="InterPro"/>
</dbReference>
<dbReference type="SUPFAM" id="SSF52129">
    <property type="entry name" value="Caspase-like"/>
    <property type="match status" value="1"/>
</dbReference>